<feature type="chain" id="PRO_5021189672" evidence="2">
    <location>
        <begin position="22"/>
        <end position="307"/>
    </location>
</feature>
<comment type="caution">
    <text evidence="3">The sequence shown here is derived from an EMBL/GenBank/DDBJ whole genome shotgun (WGS) entry which is preliminary data.</text>
</comment>
<dbReference type="RefSeq" id="WP_134339614.1">
    <property type="nucleotide sequence ID" value="NZ_SOPW01000005.1"/>
</dbReference>
<sequence>MKYLIVLLVSLGLLMGCQDDAVEEPAAPEPVEEETEEDVTEEKNQETTEKPEEEVKFEEEPEEEQKPSESDSNEQDIDEGTDNVGSGEGDQVSKEAETFLSVDEAREIVENNLATSIGIMQQLQSQKQNWFGMVEGTQEYNEAVEVTKTHLSDTISSHVINEWAEHYLKEFFIYNHFILVLQPYSLNTRFNLEMSNNYQFTLSFVQLGDEAFNETMQFNIHYYNEAGNWKFAGYDAEEISEPLNLTFEDLEEAFIDGEKNERYAGTLVEKMEHEGESYLIIDYKYTRKAINVNTGYDESYILQKRSG</sequence>
<feature type="compositionally biased region" description="Acidic residues" evidence="1">
    <location>
        <begin position="71"/>
        <end position="81"/>
    </location>
</feature>
<evidence type="ECO:0000256" key="1">
    <source>
        <dbReference type="SAM" id="MobiDB-lite"/>
    </source>
</evidence>
<feature type="compositionally biased region" description="Basic and acidic residues" evidence="1">
    <location>
        <begin position="41"/>
        <end position="54"/>
    </location>
</feature>
<organism evidence="3 4">
    <name type="scientific">Filobacillus milosensis</name>
    <dbReference type="NCBI Taxonomy" id="94137"/>
    <lineage>
        <taxon>Bacteria</taxon>
        <taxon>Bacillati</taxon>
        <taxon>Bacillota</taxon>
        <taxon>Bacilli</taxon>
        <taxon>Bacillales</taxon>
        <taxon>Bacillaceae</taxon>
        <taxon>Filobacillus</taxon>
    </lineage>
</organism>
<reference evidence="3 4" key="1">
    <citation type="submission" date="2019-03" db="EMBL/GenBank/DDBJ databases">
        <authorList>
            <person name="He R.-H."/>
        </authorList>
    </citation>
    <scope>NUCLEOTIDE SEQUENCE [LARGE SCALE GENOMIC DNA]</scope>
    <source>
        <strain evidence="4">SH 714</strain>
    </source>
</reference>
<dbReference type="Proteomes" id="UP000297975">
    <property type="component" value="Unassembled WGS sequence"/>
</dbReference>
<feature type="signal peptide" evidence="2">
    <location>
        <begin position="1"/>
        <end position="21"/>
    </location>
</feature>
<dbReference type="AlphaFoldDB" id="A0A4Y8IQA8"/>
<dbReference type="EMBL" id="SOPW01000005">
    <property type="protein sequence ID" value="TFB22883.1"/>
    <property type="molecule type" value="Genomic_DNA"/>
</dbReference>
<proteinExistence type="predicted"/>
<accession>A0A4Y8IQA8</accession>
<dbReference type="PROSITE" id="PS51257">
    <property type="entry name" value="PROKAR_LIPOPROTEIN"/>
    <property type="match status" value="1"/>
</dbReference>
<keyword evidence="2" id="KW-0732">Signal</keyword>
<evidence type="ECO:0000313" key="3">
    <source>
        <dbReference type="EMBL" id="TFB22883.1"/>
    </source>
</evidence>
<keyword evidence="4" id="KW-1185">Reference proteome</keyword>
<dbReference type="OrthoDB" id="2969416at2"/>
<protein>
    <submittedName>
        <fullName evidence="3">Uncharacterized protein</fullName>
    </submittedName>
</protein>
<evidence type="ECO:0000313" key="4">
    <source>
        <dbReference type="Proteomes" id="UP000297975"/>
    </source>
</evidence>
<evidence type="ECO:0000256" key="2">
    <source>
        <dbReference type="SAM" id="SignalP"/>
    </source>
</evidence>
<gene>
    <name evidence="3" type="ORF">E3U55_06490</name>
</gene>
<name>A0A4Y8IQA8_9BACI</name>
<feature type="compositionally biased region" description="Acidic residues" evidence="1">
    <location>
        <begin position="30"/>
        <end position="40"/>
    </location>
</feature>
<feature type="region of interest" description="Disordered" evidence="1">
    <location>
        <begin position="21"/>
        <end position="96"/>
    </location>
</feature>